<dbReference type="RefSeq" id="WP_073120161.1">
    <property type="nucleotide sequence ID" value="NZ_BMEN01000003.1"/>
</dbReference>
<reference evidence="3" key="1">
    <citation type="submission" date="2016-11" db="EMBL/GenBank/DDBJ databases">
        <authorList>
            <person name="Varghese N."/>
            <person name="Submissions S."/>
        </authorList>
    </citation>
    <scope>NUCLEOTIDE SEQUENCE [LARGE SCALE GENOMIC DNA]</scope>
    <source>
        <strain evidence="3">DSM 100572</strain>
    </source>
</reference>
<dbReference type="InterPro" id="IPR046111">
    <property type="entry name" value="DUF6048"/>
</dbReference>
<gene>
    <name evidence="2" type="ORF">SAMN05444281_1523</name>
</gene>
<protein>
    <recommendedName>
        <fullName evidence="4">Outer membrane protein beta-barrel domain-containing protein</fullName>
    </recommendedName>
</protein>
<dbReference type="AlphaFoldDB" id="A0A1M5V5C9"/>
<evidence type="ECO:0008006" key="4">
    <source>
        <dbReference type="Google" id="ProtNLM"/>
    </source>
</evidence>
<evidence type="ECO:0000256" key="1">
    <source>
        <dbReference type="SAM" id="SignalP"/>
    </source>
</evidence>
<organism evidence="2 3">
    <name type="scientific">Wenyingzhuangia marina</name>
    <dbReference type="NCBI Taxonomy" id="1195760"/>
    <lineage>
        <taxon>Bacteria</taxon>
        <taxon>Pseudomonadati</taxon>
        <taxon>Bacteroidota</taxon>
        <taxon>Flavobacteriia</taxon>
        <taxon>Flavobacteriales</taxon>
        <taxon>Flavobacteriaceae</taxon>
        <taxon>Wenyingzhuangia</taxon>
    </lineage>
</organism>
<evidence type="ECO:0000313" key="2">
    <source>
        <dbReference type="EMBL" id="SHH70441.1"/>
    </source>
</evidence>
<feature type="chain" id="PRO_5012274213" description="Outer membrane protein beta-barrel domain-containing protein" evidence="1">
    <location>
        <begin position="20"/>
        <end position="241"/>
    </location>
</feature>
<name>A0A1M5V5C9_9FLAO</name>
<dbReference type="Proteomes" id="UP000184109">
    <property type="component" value="Unassembled WGS sequence"/>
</dbReference>
<keyword evidence="1" id="KW-0732">Signal</keyword>
<dbReference type="STRING" id="1195760.SAMN05444281_1523"/>
<feature type="signal peptide" evidence="1">
    <location>
        <begin position="1"/>
        <end position="19"/>
    </location>
</feature>
<dbReference type="OrthoDB" id="1199048at2"/>
<proteinExistence type="predicted"/>
<dbReference type="Pfam" id="PF19515">
    <property type="entry name" value="DUF6048"/>
    <property type="match status" value="1"/>
</dbReference>
<sequence length="241" mass="27340">MLKYFISCLILLCSLVSTAQSKEKDTLNSIKTIKRDSVGAFYNPKTYGLRIGVDLVKPALSFIEKADFKGGEIIADWRINTRLFAAGELGYTKRTIQEDYFNHTASGSYLKLGVNYNLYTNWLDMDNETFLGARYGTSVYNDNLNSYTIFQNGEYFDPKTTIGEKYNNLNTHWFELVAGLKVETFKNLFLGFMVSFSKVISTNNPDNYKSTYSPGIGKISKNGSGANINYTISYRIPLYKK</sequence>
<keyword evidence="3" id="KW-1185">Reference proteome</keyword>
<accession>A0A1M5V5C9</accession>
<evidence type="ECO:0000313" key="3">
    <source>
        <dbReference type="Proteomes" id="UP000184109"/>
    </source>
</evidence>
<dbReference type="EMBL" id="FQXQ01000003">
    <property type="protein sequence ID" value="SHH70441.1"/>
    <property type="molecule type" value="Genomic_DNA"/>
</dbReference>